<evidence type="ECO:0000313" key="1">
    <source>
        <dbReference type="EMBL" id="KYZ75297.1"/>
    </source>
</evidence>
<dbReference type="RefSeq" id="WP_066244956.1">
    <property type="nucleotide sequence ID" value="NZ_LSGP01000025.1"/>
</dbReference>
<gene>
    <name evidence="1" type="ORF">AXX12_14155</name>
</gene>
<dbReference type="STRING" id="1794912.AXX12_14155"/>
<dbReference type="OrthoDB" id="9152892at2"/>
<dbReference type="Proteomes" id="UP000076268">
    <property type="component" value="Unassembled WGS sequence"/>
</dbReference>
<comment type="caution">
    <text evidence="1">The sequence shown here is derived from an EMBL/GenBank/DDBJ whole genome shotgun (WGS) entry which is preliminary data.</text>
</comment>
<name>A0A154BMT5_ANASB</name>
<accession>A0A154BMT5</accession>
<dbReference type="EMBL" id="LSGP01000025">
    <property type="protein sequence ID" value="KYZ75297.1"/>
    <property type="molecule type" value="Genomic_DNA"/>
</dbReference>
<sequence length="66" mass="7009">MATAVEKQKKASLIPMMGSFGPNAAVVKLGLSKLGICGPTVAAPLRLDSDQEDKILAWMRRVGLEV</sequence>
<protein>
    <submittedName>
        <fullName evidence="1">Uncharacterized protein</fullName>
    </submittedName>
</protein>
<proteinExistence type="predicted"/>
<keyword evidence="2" id="KW-1185">Reference proteome</keyword>
<reference evidence="1 2" key="1">
    <citation type="submission" date="2016-02" db="EMBL/GenBank/DDBJ databases">
        <title>Anaerosporomusa subterraneum gen. nov., sp. nov., a spore-forming obligate anaerobe isolated from saprolite.</title>
        <authorList>
            <person name="Choi J.K."/>
            <person name="Shah M."/>
            <person name="Yee N."/>
        </authorList>
    </citation>
    <scope>NUCLEOTIDE SEQUENCE [LARGE SCALE GENOMIC DNA]</scope>
    <source>
        <strain evidence="1 2">RU4</strain>
    </source>
</reference>
<organism evidence="1 2">
    <name type="scientific">Anaerosporomusa subterranea</name>
    <dbReference type="NCBI Taxonomy" id="1794912"/>
    <lineage>
        <taxon>Bacteria</taxon>
        <taxon>Bacillati</taxon>
        <taxon>Bacillota</taxon>
        <taxon>Negativicutes</taxon>
        <taxon>Acetonemataceae</taxon>
        <taxon>Anaerosporomusa</taxon>
    </lineage>
</organism>
<dbReference type="AlphaFoldDB" id="A0A154BMT5"/>
<evidence type="ECO:0000313" key="2">
    <source>
        <dbReference type="Proteomes" id="UP000076268"/>
    </source>
</evidence>